<gene>
    <name evidence="2" type="ORF">LG651_13530</name>
</gene>
<sequence>MRKKITVSIIALVMLVFTNCSEAEAAKDTLDSISCLNKLYQLNDNDDDYTCDELISELKSLKGSCSLNEEEIQEYIDALEANCED</sequence>
<dbReference type="RefSeq" id="WP_226696648.1">
    <property type="nucleotide sequence ID" value="NZ_JAJAPX010000006.1"/>
</dbReference>
<name>A0A9X1L5H5_9FLAO</name>
<evidence type="ECO:0000313" key="2">
    <source>
        <dbReference type="EMBL" id="MCB4809272.1"/>
    </source>
</evidence>
<accession>A0A9X1L5H5</accession>
<keyword evidence="3" id="KW-1185">Reference proteome</keyword>
<feature type="chain" id="PRO_5040959954" description="Lipoprotein" evidence="1">
    <location>
        <begin position="26"/>
        <end position="85"/>
    </location>
</feature>
<comment type="caution">
    <text evidence="2">The sequence shown here is derived from an EMBL/GenBank/DDBJ whole genome shotgun (WGS) entry which is preliminary data.</text>
</comment>
<feature type="signal peptide" evidence="1">
    <location>
        <begin position="1"/>
        <end position="25"/>
    </location>
</feature>
<dbReference type="AlphaFoldDB" id="A0A9X1L5H5"/>
<reference evidence="2" key="1">
    <citation type="submission" date="2021-10" db="EMBL/GenBank/DDBJ databases">
        <title>Tamlana sargassums sp. nov., and Tamlana laminarinivorans sp. nov., two new bacteria isolated from the brown alga.</title>
        <authorList>
            <person name="Li J."/>
        </authorList>
    </citation>
    <scope>NUCLEOTIDE SEQUENCE</scope>
    <source>
        <strain evidence="2">62-3</strain>
    </source>
</reference>
<dbReference type="EMBL" id="JAJAPX010000006">
    <property type="protein sequence ID" value="MCB4809272.1"/>
    <property type="molecule type" value="Genomic_DNA"/>
</dbReference>
<evidence type="ECO:0008006" key="4">
    <source>
        <dbReference type="Google" id="ProtNLM"/>
    </source>
</evidence>
<evidence type="ECO:0000313" key="3">
    <source>
        <dbReference type="Proteomes" id="UP001139286"/>
    </source>
</evidence>
<proteinExistence type="predicted"/>
<keyword evidence="1" id="KW-0732">Signal</keyword>
<evidence type="ECO:0000256" key="1">
    <source>
        <dbReference type="SAM" id="SignalP"/>
    </source>
</evidence>
<organism evidence="2 3">
    <name type="scientific">Neotamlana sargassicola</name>
    <dbReference type="NCBI Taxonomy" id="2883125"/>
    <lineage>
        <taxon>Bacteria</taxon>
        <taxon>Pseudomonadati</taxon>
        <taxon>Bacteroidota</taxon>
        <taxon>Flavobacteriia</taxon>
        <taxon>Flavobacteriales</taxon>
        <taxon>Flavobacteriaceae</taxon>
        <taxon>Neotamlana</taxon>
    </lineage>
</organism>
<protein>
    <recommendedName>
        <fullName evidence="4">Lipoprotein</fullName>
    </recommendedName>
</protein>
<dbReference type="Proteomes" id="UP001139286">
    <property type="component" value="Unassembled WGS sequence"/>
</dbReference>